<accession>A0ABU6RCJ4</accession>
<name>A0ABU6RCJ4_9FABA</name>
<dbReference type="SUPFAM" id="SSF57997">
    <property type="entry name" value="Tropomyosin"/>
    <property type="match status" value="1"/>
</dbReference>
<keyword evidence="3" id="KW-1185">Reference proteome</keyword>
<evidence type="ECO:0000313" key="2">
    <source>
        <dbReference type="EMBL" id="MED6121764.1"/>
    </source>
</evidence>
<comment type="caution">
    <text evidence="2">The sequence shown here is derived from an EMBL/GenBank/DDBJ whole genome shotgun (WGS) entry which is preliminary data.</text>
</comment>
<gene>
    <name evidence="2" type="ORF">PIB30_033200</name>
</gene>
<sequence length="121" mass="13704">MTLMSSFLNPQTVILSHQQSTETFFKLKQETTYLETAKNTLATHISKAKGRAKELSDEIQDLEQLLANKKEKKNNLDAALAKNESQFMKANDMFESSNTSLLSLEEKMPSLQQTAKEAKDF</sequence>
<keyword evidence="1" id="KW-0175">Coiled coil</keyword>
<dbReference type="EMBL" id="JASCZI010030357">
    <property type="protein sequence ID" value="MED6121764.1"/>
    <property type="molecule type" value="Genomic_DNA"/>
</dbReference>
<evidence type="ECO:0000256" key="1">
    <source>
        <dbReference type="SAM" id="Coils"/>
    </source>
</evidence>
<protein>
    <submittedName>
        <fullName evidence="2">Uncharacterized protein</fullName>
    </submittedName>
</protein>
<proteinExistence type="predicted"/>
<reference evidence="2 3" key="1">
    <citation type="journal article" date="2023" name="Plants (Basel)">
        <title>Bridging the Gap: Combining Genomics and Transcriptomics Approaches to Understand Stylosanthes scabra, an Orphan Legume from the Brazilian Caatinga.</title>
        <authorList>
            <person name="Ferreira-Neto J.R.C."/>
            <person name="da Silva M.D."/>
            <person name="Binneck E."/>
            <person name="de Melo N.F."/>
            <person name="da Silva R.H."/>
            <person name="de Melo A.L.T.M."/>
            <person name="Pandolfi V."/>
            <person name="Bustamante F.O."/>
            <person name="Brasileiro-Vidal A.C."/>
            <person name="Benko-Iseppon A.M."/>
        </authorList>
    </citation>
    <scope>NUCLEOTIDE SEQUENCE [LARGE SCALE GENOMIC DNA]</scope>
    <source>
        <tissue evidence="2">Leaves</tissue>
    </source>
</reference>
<feature type="coiled-coil region" evidence="1">
    <location>
        <begin position="45"/>
        <end position="86"/>
    </location>
</feature>
<evidence type="ECO:0000313" key="3">
    <source>
        <dbReference type="Proteomes" id="UP001341840"/>
    </source>
</evidence>
<organism evidence="2 3">
    <name type="scientific">Stylosanthes scabra</name>
    <dbReference type="NCBI Taxonomy" id="79078"/>
    <lineage>
        <taxon>Eukaryota</taxon>
        <taxon>Viridiplantae</taxon>
        <taxon>Streptophyta</taxon>
        <taxon>Embryophyta</taxon>
        <taxon>Tracheophyta</taxon>
        <taxon>Spermatophyta</taxon>
        <taxon>Magnoliopsida</taxon>
        <taxon>eudicotyledons</taxon>
        <taxon>Gunneridae</taxon>
        <taxon>Pentapetalae</taxon>
        <taxon>rosids</taxon>
        <taxon>fabids</taxon>
        <taxon>Fabales</taxon>
        <taxon>Fabaceae</taxon>
        <taxon>Papilionoideae</taxon>
        <taxon>50 kb inversion clade</taxon>
        <taxon>dalbergioids sensu lato</taxon>
        <taxon>Dalbergieae</taxon>
        <taxon>Pterocarpus clade</taxon>
        <taxon>Stylosanthes</taxon>
    </lineage>
</organism>
<dbReference type="Proteomes" id="UP001341840">
    <property type="component" value="Unassembled WGS sequence"/>
</dbReference>